<sequence length="255" mass="28599">MAAGNSRGQSGLQNGDHHQSNTSRGSFSKSMWGDTTQIKRLSTSVMAWTEEFHEAFQQIGSSAITLPSVVGETILGRLEKNVKFQEFSTTVQFLGDYESSPLSKDFRADIKFIGSDGEEVYAHKFIMVGRSMVFRRMFNADMKEKESGVVQCPDASAPVLRSMVNFCYTADIQFTEEAPAEEVLKIAHKYDINILKLRCEDELKNGITNENICELLVLAHKYEAKELNQAVADYFKTSFDVVYPILANRLCSDST</sequence>
<dbReference type="Gene3D" id="3.30.710.10">
    <property type="entry name" value="Potassium Channel Kv1.1, Chain A"/>
    <property type="match status" value="1"/>
</dbReference>
<dbReference type="PROSITE" id="PS50097">
    <property type="entry name" value="BTB"/>
    <property type="match status" value="1"/>
</dbReference>
<feature type="region of interest" description="Disordered" evidence="2">
    <location>
        <begin position="1"/>
        <end position="30"/>
    </location>
</feature>
<evidence type="ECO:0000256" key="2">
    <source>
        <dbReference type="SAM" id="MobiDB-lite"/>
    </source>
</evidence>
<reference evidence="4 5" key="1">
    <citation type="submission" date="2024-09" db="EMBL/GenBank/DDBJ databases">
        <title>Chromosome-scale assembly of Riccia sorocarpa.</title>
        <authorList>
            <person name="Paukszto L."/>
        </authorList>
    </citation>
    <scope>NUCLEOTIDE SEQUENCE [LARGE SCALE GENOMIC DNA]</scope>
    <source>
        <strain evidence="4">LP-2024</strain>
        <tissue evidence="4">Aerial parts of the thallus</tissue>
    </source>
</reference>
<accession>A0ABD3GWV0</accession>
<proteinExistence type="predicted"/>
<dbReference type="AlphaFoldDB" id="A0ABD3GWV0"/>
<dbReference type="InterPro" id="IPR011333">
    <property type="entry name" value="SKP1/BTB/POZ_sf"/>
</dbReference>
<keyword evidence="5" id="KW-1185">Reference proteome</keyword>
<protein>
    <recommendedName>
        <fullName evidence="3">BTB domain-containing protein</fullName>
    </recommendedName>
</protein>
<dbReference type="SUPFAM" id="SSF54695">
    <property type="entry name" value="POZ domain"/>
    <property type="match status" value="1"/>
</dbReference>
<dbReference type="Proteomes" id="UP001633002">
    <property type="component" value="Unassembled WGS sequence"/>
</dbReference>
<comment type="pathway">
    <text evidence="1">Protein modification; protein ubiquitination.</text>
</comment>
<dbReference type="InterPro" id="IPR000210">
    <property type="entry name" value="BTB/POZ_dom"/>
</dbReference>
<comment type="caution">
    <text evidence="4">The sequence shown here is derived from an EMBL/GenBank/DDBJ whole genome shotgun (WGS) entry which is preliminary data.</text>
</comment>
<dbReference type="EMBL" id="JBJQOH010000006">
    <property type="protein sequence ID" value="KAL3682600.1"/>
    <property type="molecule type" value="Genomic_DNA"/>
</dbReference>
<organism evidence="4 5">
    <name type="scientific">Riccia sorocarpa</name>
    <dbReference type="NCBI Taxonomy" id="122646"/>
    <lineage>
        <taxon>Eukaryota</taxon>
        <taxon>Viridiplantae</taxon>
        <taxon>Streptophyta</taxon>
        <taxon>Embryophyta</taxon>
        <taxon>Marchantiophyta</taxon>
        <taxon>Marchantiopsida</taxon>
        <taxon>Marchantiidae</taxon>
        <taxon>Marchantiales</taxon>
        <taxon>Ricciaceae</taxon>
        <taxon>Riccia</taxon>
    </lineage>
</organism>
<dbReference type="PANTHER" id="PTHR24413">
    <property type="entry name" value="SPECKLE-TYPE POZ PROTEIN"/>
    <property type="match status" value="1"/>
</dbReference>
<feature type="compositionally biased region" description="Polar residues" evidence="2">
    <location>
        <begin position="1"/>
        <end position="13"/>
    </location>
</feature>
<feature type="compositionally biased region" description="Polar residues" evidence="2">
    <location>
        <begin position="20"/>
        <end position="30"/>
    </location>
</feature>
<dbReference type="Pfam" id="PF00651">
    <property type="entry name" value="BTB"/>
    <property type="match status" value="1"/>
</dbReference>
<gene>
    <name evidence="4" type="ORF">R1sor_000622</name>
</gene>
<feature type="domain" description="BTB" evidence="3">
    <location>
        <begin position="108"/>
        <end position="176"/>
    </location>
</feature>
<evidence type="ECO:0000313" key="5">
    <source>
        <dbReference type="Proteomes" id="UP001633002"/>
    </source>
</evidence>
<evidence type="ECO:0000259" key="3">
    <source>
        <dbReference type="PROSITE" id="PS50097"/>
    </source>
</evidence>
<dbReference type="SMART" id="SM00225">
    <property type="entry name" value="BTB"/>
    <property type="match status" value="1"/>
</dbReference>
<dbReference type="CDD" id="cd18186">
    <property type="entry name" value="BTB_POZ_ZBTB_KLHL-like"/>
    <property type="match status" value="1"/>
</dbReference>
<name>A0ABD3GWV0_9MARC</name>
<evidence type="ECO:0000313" key="4">
    <source>
        <dbReference type="EMBL" id="KAL3682600.1"/>
    </source>
</evidence>
<evidence type="ECO:0000256" key="1">
    <source>
        <dbReference type="ARBA" id="ARBA00004906"/>
    </source>
</evidence>